<dbReference type="SUPFAM" id="SSF50331">
    <property type="entry name" value="MOP-like"/>
    <property type="match status" value="1"/>
</dbReference>
<dbReference type="InterPro" id="IPR027417">
    <property type="entry name" value="P-loop_NTPase"/>
</dbReference>
<evidence type="ECO:0000256" key="1">
    <source>
        <dbReference type="ARBA" id="ARBA00022448"/>
    </source>
</evidence>
<keyword evidence="4" id="KW-0547">Nucleotide-binding</keyword>
<evidence type="ECO:0000259" key="9">
    <source>
        <dbReference type="PROSITE" id="PS50893"/>
    </source>
</evidence>
<evidence type="ECO:0000313" key="10">
    <source>
        <dbReference type="EMBL" id="MEC5386589.1"/>
    </source>
</evidence>
<feature type="domain" description="ABC transporter" evidence="9">
    <location>
        <begin position="11"/>
        <end position="243"/>
    </location>
</feature>
<dbReference type="PROSITE" id="PS50893">
    <property type="entry name" value="ABC_TRANSPORTER_2"/>
    <property type="match status" value="1"/>
</dbReference>
<reference evidence="10 11" key="1">
    <citation type="submission" date="2024-01" db="EMBL/GenBank/DDBJ databases">
        <title>Uliginosibacterium soil sp. nov.</title>
        <authorList>
            <person name="Lv Y."/>
        </authorList>
    </citation>
    <scope>NUCLEOTIDE SEQUENCE [LARGE SCALE GENOMIC DNA]</scope>
    <source>
        <strain evidence="10 11">H3</strain>
    </source>
</reference>
<evidence type="ECO:0000256" key="3">
    <source>
        <dbReference type="ARBA" id="ARBA00022496"/>
    </source>
</evidence>
<keyword evidence="11" id="KW-1185">Reference proteome</keyword>
<dbReference type="InterPro" id="IPR050093">
    <property type="entry name" value="ABC_SmlMolc_Importer"/>
</dbReference>
<dbReference type="Proteomes" id="UP001331561">
    <property type="component" value="Unassembled WGS sequence"/>
</dbReference>
<gene>
    <name evidence="10" type="ORF">VVD49_12705</name>
</gene>
<dbReference type="InterPro" id="IPR013611">
    <property type="entry name" value="Transp-assoc_OB_typ2"/>
</dbReference>
<keyword evidence="7" id="KW-0406">Ion transport</keyword>
<dbReference type="PANTHER" id="PTHR42781:SF4">
    <property type="entry name" value="SPERMIDINE_PUTRESCINE IMPORT ATP-BINDING PROTEIN POTA"/>
    <property type="match status" value="1"/>
</dbReference>
<dbReference type="InterPro" id="IPR017871">
    <property type="entry name" value="ABC_transporter-like_CS"/>
</dbReference>
<dbReference type="InterPro" id="IPR015853">
    <property type="entry name" value="ABC_transpr_FbpC"/>
</dbReference>
<keyword evidence="5 10" id="KW-0067">ATP-binding</keyword>
<organism evidence="10 11">
    <name type="scientific">Uliginosibacterium silvisoli</name>
    <dbReference type="NCBI Taxonomy" id="3114758"/>
    <lineage>
        <taxon>Bacteria</taxon>
        <taxon>Pseudomonadati</taxon>
        <taxon>Pseudomonadota</taxon>
        <taxon>Betaproteobacteria</taxon>
        <taxon>Rhodocyclales</taxon>
        <taxon>Zoogloeaceae</taxon>
        <taxon>Uliginosibacterium</taxon>
    </lineage>
</organism>
<name>A0ABU6K3V0_9RHOO</name>
<dbReference type="RefSeq" id="WP_327599549.1">
    <property type="nucleotide sequence ID" value="NZ_JAYXHS010000002.1"/>
</dbReference>
<dbReference type="EMBL" id="JAYXHS010000002">
    <property type="protein sequence ID" value="MEC5386589.1"/>
    <property type="molecule type" value="Genomic_DNA"/>
</dbReference>
<dbReference type="SMART" id="SM00382">
    <property type="entry name" value="AAA"/>
    <property type="match status" value="1"/>
</dbReference>
<comment type="caution">
    <text evidence="10">The sequence shown here is derived from an EMBL/GenBank/DDBJ whole genome shotgun (WGS) entry which is preliminary data.</text>
</comment>
<keyword evidence="1" id="KW-0813">Transport</keyword>
<evidence type="ECO:0000256" key="8">
    <source>
        <dbReference type="ARBA" id="ARBA00023136"/>
    </source>
</evidence>
<sequence length="356" mass="38119">MNTESPRAPRLTVSGVHHRYGNSHVLRDISLNVAPGEIVCLVGPSGCGKSTLLRLIAGLELLQAGEIRMDADCVASAQRHVQPEKRNTGLVFQDFALFPHMSLQDNVAFGLAHKPRAQREVITRTMLARVGLADRASDAPHTLSGGQQQRVALARALAPGPGLVLLDEPFSNLDVRLRHRLRTDTLALLRERNAASILVTHDPEEAMFMADRIALMHEGRIVQIGSPAELYYQPVSPFAAEFFGDVNRIQTHIIDGHAVTPVGRFPSSGLAEGSRAAVLIRPEAITLGAHAEAGSIAAEIIDSHMLGATTLVSLQVSDSSGGDMTLQSQLTSGIACMAGDTVWLRIDSAGAFVFAD</sequence>
<dbReference type="PROSITE" id="PS00211">
    <property type="entry name" value="ABC_TRANSPORTER_1"/>
    <property type="match status" value="1"/>
</dbReference>
<dbReference type="InterPro" id="IPR003593">
    <property type="entry name" value="AAA+_ATPase"/>
</dbReference>
<dbReference type="Pfam" id="PF00005">
    <property type="entry name" value="ABC_tran"/>
    <property type="match status" value="1"/>
</dbReference>
<evidence type="ECO:0000256" key="4">
    <source>
        <dbReference type="ARBA" id="ARBA00022741"/>
    </source>
</evidence>
<evidence type="ECO:0000313" key="11">
    <source>
        <dbReference type="Proteomes" id="UP001331561"/>
    </source>
</evidence>
<dbReference type="PANTHER" id="PTHR42781">
    <property type="entry name" value="SPERMIDINE/PUTRESCINE IMPORT ATP-BINDING PROTEIN POTA"/>
    <property type="match status" value="1"/>
</dbReference>
<keyword evidence="6" id="KW-0408">Iron</keyword>
<keyword evidence="8" id="KW-0472">Membrane</keyword>
<dbReference type="InterPro" id="IPR008995">
    <property type="entry name" value="Mo/tungstate-bd_C_term_dom"/>
</dbReference>
<evidence type="ECO:0000256" key="7">
    <source>
        <dbReference type="ARBA" id="ARBA00023065"/>
    </source>
</evidence>
<dbReference type="GO" id="GO:0005524">
    <property type="term" value="F:ATP binding"/>
    <property type="evidence" value="ECO:0007669"/>
    <property type="project" value="UniProtKB-KW"/>
</dbReference>
<protein>
    <submittedName>
        <fullName evidence="10">ABC transporter ATP-binding protein</fullName>
    </submittedName>
</protein>
<dbReference type="Pfam" id="PF08402">
    <property type="entry name" value="TOBE_2"/>
    <property type="match status" value="1"/>
</dbReference>
<dbReference type="SUPFAM" id="SSF52540">
    <property type="entry name" value="P-loop containing nucleoside triphosphate hydrolases"/>
    <property type="match status" value="1"/>
</dbReference>
<dbReference type="InterPro" id="IPR003439">
    <property type="entry name" value="ABC_transporter-like_ATP-bd"/>
</dbReference>
<accession>A0ABU6K3V0</accession>
<keyword evidence="3" id="KW-0410">Iron transport</keyword>
<keyword evidence="2" id="KW-1003">Cell membrane</keyword>
<dbReference type="Gene3D" id="3.40.50.300">
    <property type="entry name" value="P-loop containing nucleotide triphosphate hydrolases"/>
    <property type="match status" value="1"/>
</dbReference>
<evidence type="ECO:0000256" key="5">
    <source>
        <dbReference type="ARBA" id="ARBA00022840"/>
    </source>
</evidence>
<evidence type="ECO:0000256" key="2">
    <source>
        <dbReference type="ARBA" id="ARBA00022475"/>
    </source>
</evidence>
<evidence type="ECO:0000256" key="6">
    <source>
        <dbReference type="ARBA" id="ARBA00023004"/>
    </source>
</evidence>
<proteinExistence type="predicted"/>
<dbReference type="CDD" id="cd03259">
    <property type="entry name" value="ABC_Carb_Solutes_like"/>
    <property type="match status" value="1"/>
</dbReference>